<dbReference type="Gene3D" id="1.10.10.10">
    <property type="entry name" value="Winged helix-like DNA-binding domain superfamily/Winged helix DNA-binding domain"/>
    <property type="match status" value="1"/>
</dbReference>
<organism evidence="1 2">
    <name type="scientific">Rhodoglobus vestalii</name>
    <dbReference type="NCBI Taxonomy" id="193384"/>
    <lineage>
        <taxon>Bacteria</taxon>
        <taxon>Bacillati</taxon>
        <taxon>Actinomycetota</taxon>
        <taxon>Actinomycetes</taxon>
        <taxon>Micrococcales</taxon>
        <taxon>Microbacteriaceae</taxon>
        <taxon>Rhodoglobus</taxon>
    </lineage>
</organism>
<comment type="caution">
    <text evidence="1">The sequence shown here is derived from an EMBL/GenBank/DDBJ whole genome shotgun (WGS) entry which is preliminary data.</text>
</comment>
<dbReference type="SUPFAM" id="SSF46785">
    <property type="entry name" value="Winged helix' DNA-binding domain"/>
    <property type="match status" value="1"/>
</dbReference>
<proteinExistence type="predicted"/>
<evidence type="ECO:0000313" key="2">
    <source>
        <dbReference type="Proteomes" id="UP000316560"/>
    </source>
</evidence>
<keyword evidence="2" id="KW-1185">Reference proteome</keyword>
<accession>A0A8H2K758</accession>
<sequence length="90" mass="9882">MSAWSVLELRPCEWCAFVSPGGVSGFRLGGNQFGQYGRGKFVQITKAGRELLDKVLPDHLTTEETILAPRSTDERNMLAQLLSKLTATAN</sequence>
<evidence type="ECO:0008006" key="3">
    <source>
        <dbReference type="Google" id="ProtNLM"/>
    </source>
</evidence>
<dbReference type="Proteomes" id="UP000316560">
    <property type="component" value="Unassembled WGS sequence"/>
</dbReference>
<protein>
    <recommendedName>
        <fullName evidence="3">Winged helix DNA-binding protein</fullName>
    </recommendedName>
</protein>
<evidence type="ECO:0000313" key="1">
    <source>
        <dbReference type="EMBL" id="TQO20174.1"/>
    </source>
</evidence>
<reference evidence="1 2" key="1">
    <citation type="submission" date="2019-06" db="EMBL/GenBank/DDBJ databases">
        <title>Sequencing the genomes of 1000 actinobacteria strains.</title>
        <authorList>
            <person name="Klenk H.-P."/>
        </authorList>
    </citation>
    <scope>NUCLEOTIDE SEQUENCE [LARGE SCALE GENOMIC DNA]</scope>
    <source>
        <strain evidence="1 2">DSM 21947</strain>
    </source>
</reference>
<gene>
    <name evidence="1" type="ORF">FB472_1790</name>
</gene>
<dbReference type="EMBL" id="VFRA01000001">
    <property type="protein sequence ID" value="TQO20174.1"/>
    <property type="molecule type" value="Genomic_DNA"/>
</dbReference>
<dbReference type="InterPro" id="IPR036388">
    <property type="entry name" value="WH-like_DNA-bd_sf"/>
</dbReference>
<dbReference type="InterPro" id="IPR036390">
    <property type="entry name" value="WH_DNA-bd_sf"/>
</dbReference>
<dbReference type="AlphaFoldDB" id="A0A8H2K758"/>
<name>A0A8H2K758_9MICO</name>